<dbReference type="InterPro" id="IPR014153">
    <property type="entry name" value="Ds_break_AddB"/>
</dbReference>
<reference evidence="3 4" key="1">
    <citation type="submission" date="2024-04" db="EMBL/GenBank/DDBJ databases">
        <title>Draft genome sequence of Pseudophaeobacter arcticus NBRC 116598.</title>
        <authorList>
            <person name="Miyakawa T."/>
            <person name="Kusuya Y."/>
            <person name="Miura T."/>
        </authorList>
    </citation>
    <scope>NUCLEOTIDE SEQUENCE [LARGE SCALE GENOMIC DNA]</scope>
    <source>
        <strain evidence="3 4">SU-CL00105</strain>
    </source>
</reference>
<sequence>MMLFEPQDSPRVFAVPNGVDFPRALAQGLIQRSRSLPPENLARVEVILNTSRMMRRCRALFEEGPALLLPRMRLLIDLAGEASLQGLPPALPPLRRRLELSQLIAKLLDAQPDLAARSSLYDLSDSLANLVDEMQSEGVSTEVIRNLDISDMSGHWARAQQFIGIVDQFVDLHSDTVDTQARQRQMVETLIAKWEVDPPQHPVILAGSTGSRGTTHMLMEAIARLPQGAVVLPGFDFEQPPEVWHHLRDALTSEDHPQYRFAKLVADLDMDPGDVQRWSPDQPASPARNRLVSLALRPAPVTHAWMSEGPKLTELDKACADVTLVEAANPRAEALAIALRLRQAAEDGKTAALISPDRMLTRLVSAALDRWGILPDDSAGLPLQLTPPGRFLRHVAELFCRPLTADALLTLLKHPLTHDGTSAAAARGEHLRHTRDFELDLRRNGPPFPDAASFAAFGTDRALTPGWTAWLSQNFADQQVAKTLHLTDWVALLRTRAEAIAAGSQVLAEGECGTLWDKKAGQEARAVFSNLEAEAAYGGAMSARDFADLLSAILSQGEVRDRDAPYGSIMIWGTLEARVQGADLVILGGLNEGSWPEAAKPDPWLNRQLRHQAGLLLPERRIGLSAHDFQQAIAAPEVWLTRAARSDEADTVASRWLNRLTNLLSGLPDQGGKAALDAMRQRGQEWLDWAEALEQPTELPSAPRPSPRPPVASRPRRLTITEIPRLIRDPYAVYAKHVLRLKPLNPLVQEPDALLRGIVVHEIFEVFIRDSLEDPSRLTPEYLIETARSLLERDVPWPVARMLWLSRIQRLAGEFILAEQNRQARGKPLKLEALGEARLQPLDFTIACRADRIDQDDRGFLHLYDYKTGAPPSEAQQKKFEKQLLIEAAMAEEGAFKEIGPAEVARAAFIGLGSTLKEVPAPLQDQPPAKIWEELKQLIGAYFEQDQGYSSRRMVHRDDIAGDYDHLARFGEWDRSATPEPEDLT</sequence>
<protein>
    <submittedName>
        <fullName evidence="3">Double-strand break repair protein AddB</fullName>
    </submittedName>
</protein>
<keyword evidence="4" id="KW-1185">Reference proteome</keyword>
<comment type="caution">
    <text evidence="3">The sequence shown here is derived from an EMBL/GenBank/DDBJ whole genome shotgun (WGS) entry which is preliminary data.</text>
</comment>
<dbReference type="SUPFAM" id="SSF52540">
    <property type="entry name" value="P-loop containing nucleoside triphosphate hydrolases"/>
    <property type="match status" value="1"/>
</dbReference>
<evidence type="ECO:0000313" key="4">
    <source>
        <dbReference type="Proteomes" id="UP001441944"/>
    </source>
</evidence>
<gene>
    <name evidence="3" type="primary">addB</name>
    <name evidence="3" type="ORF">NBRC116598_02800</name>
</gene>
<feature type="domain" description="PD-(D/E)XK endonuclease-like" evidence="2">
    <location>
        <begin position="718"/>
        <end position="926"/>
    </location>
</feature>
<evidence type="ECO:0000313" key="3">
    <source>
        <dbReference type="EMBL" id="GAA6194836.1"/>
    </source>
</evidence>
<dbReference type="Gene3D" id="3.90.320.10">
    <property type="match status" value="1"/>
</dbReference>
<name>A0ABQ0AG32_9RHOB</name>
<dbReference type="NCBIfam" id="TIGR02786">
    <property type="entry name" value="addB_alphas"/>
    <property type="match status" value="1"/>
</dbReference>
<accession>A0ABQ0AG32</accession>
<dbReference type="Proteomes" id="UP001441944">
    <property type="component" value="Unassembled WGS sequence"/>
</dbReference>
<dbReference type="InterPro" id="IPR038726">
    <property type="entry name" value="PDDEXK_AddAB-type"/>
</dbReference>
<proteinExistence type="predicted"/>
<dbReference type="EMBL" id="BAABWU010000001">
    <property type="protein sequence ID" value="GAA6194836.1"/>
    <property type="molecule type" value="Genomic_DNA"/>
</dbReference>
<dbReference type="InterPro" id="IPR011604">
    <property type="entry name" value="PDDEXK-like_dom_sf"/>
</dbReference>
<feature type="compositionally biased region" description="Pro residues" evidence="1">
    <location>
        <begin position="702"/>
        <end position="712"/>
    </location>
</feature>
<organism evidence="3 4">
    <name type="scientific">Pseudophaeobacter arcticus</name>
    <dbReference type="NCBI Taxonomy" id="385492"/>
    <lineage>
        <taxon>Bacteria</taxon>
        <taxon>Pseudomonadati</taxon>
        <taxon>Pseudomonadota</taxon>
        <taxon>Alphaproteobacteria</taxon>
        <taxon>Rhodobacterales</taxon>
        <taxon>Paracoccaceae</taxon>
        <taxon>Pseudophaeobacter</taxon>
    </lineage>
</organism>
<dbReference type="InterPro" id="IPR027417">
    <property type="entry name" value="P-loop_NTPase"/>
</dbReference>
<evidence type="ECO:0000259" key="2">
    <source>
        <dbReference type="Pfam" id="PF12705"/>
    </source>
</evidence>
<feature type="region of interest" description="Disordered" evidence="1">
    <location>
        <begin position="696"/>
        <end position="715"/>
    </location>
</feature>
<dbReference type="Pfam" id="PF12705">
    <property type="entry name" value="PDDEXK_1"/>
    <property type="match status" value="1"/>
</dbReference>
<evidence type="ECO:0000256" key="1">
    <source>
        <dbReference type="SAM" id="MobiDB-lite"/>
    </source>
</evidence>